<evidence type="ECO:0000313" key="2">
    <source>
        <dbReference type="EMBL" id="GFR70674.1"/>
    </source>
</evidence>
<organism evidence="2 3">
    <name type="scientific">Elysia marginata</name>
    <dbReference type="NCBI Taxonomy" id="1093978"/>
    <lineage>
        <taxon>Eukaryota</taxon>
        <taxon>Metazoa</taxon>
        <taxon>Spiralia</taxon>
        <taxon>Lophotrochozoa</taxon>
        <taxon>Mollusca</taxon>
        <taxon>Gastropoda</taxon>
        <taxon>Heterobranchia</taxon>
        <taxon>Euthyneura</taxon>
        <taxon>Panpulmonata</taxon>
        <taxon>Sacoglossa</taxon>
        <taxon>Placobranchoidea</taxon>
        <taxon>Plakobranchidae</taxon>
        <taxon>Elysia</taxon>
    </lineage>
</organism>
<feature type="region of interest" description="Disordered" evidence="1">
    <location>
        <begin position="82"/>
        <end position="106"/>
    </location>
</feature>
<accession>A0AAV4FCI3</accession>
<dbReference type="Proteomes" id="UP000762676">
    <property type="component" value="Unassembled WGS sequence"/>
</dbReference>
<reference evidence="2 3" key="1">
    <citation type="journal article" date="2021" name="Elife">
        <title>Chloroplast acquisition without the gene transfer in kleptoplastic sea slugs, Plakobranchus ocellatus.</title>
        <authorList>
            <person name="Maeda T."/>
            <person name="Takahashi S."/>
            <person name="Yoshida T."/>
            <person name="Shimamura S."/>
            <person name="Takaki Y."/>
            <person name="Nagai Y."/>
            <person name="Toyoda A."/>
            <person name="Suzuki Y."/>
            <person name="Arimoto A."/>
            <person name="Ishii H."/>
            <person name="Satoh N."/>
            <person name="Nishiyama T."/>
            <person name="Hasebe M."/>
            <person name="Maruyama T."/>
            <person name="Minagawa J."/>
            <person name="Obokata J."/>
            <person name="Shigenobu S."/>
        </authorList>
    </citation>
    <scope>NUCLEOTIDE SEQUENCE [LARGE SCALE GENOMIC DNA]</scope>
</reference>
<name>A0AAV4FCI3_9GAST</name>
<protein>
    <submittedName>
        <fullName evidence="2">Uncharacterized protein</fullName>
    </submittedName>
</protein>
<evidence type="ECO:0000256" key="1">
    <source>
        <dbReference type="SAM" id="MobiDB-lite"/>
    </source>
</evidence>
<dbReference type="EMBL" id="BMAT01000664">
    <property type="protein sequence ID" value="GFR70674.1"/>
    <property type="molecule type" value="Genomic_DNA"/>
</dbReference>
<evidence type="ECO:0000313" key="3">
    <source>
        <dbReference type="Proteomes" id="UP000762676"/>
    </source>
</evidence>
<proteinExistence type="predicted"/>
<keyword evidence="3" id="KW-1185">Reference proteome</keyword>
<sequence>MTVRTNVQARMSRPSRRSFYRDDGLATCRLYPRQAKNKQNKQKICKVFQNHGLKITVETIEKIVDFPDVILDQNNDSYKPYKKPNSNVGYTHNAAHPTPLLLQLKT</sequence>
<gene>
    <name evidence="2" type="ORF">ElyMa_000334200</name>
</gene>
<dbReference type="AlphaFoldDB" id="A0AAV4FCI3"/>
<comment type="caution">
    <text evidence="2">The sequence shown here is derived from an EMBL/GenBank/DDBJ whole genome shotgun (WGS) entry which is preliminary data.</text>
</comment>